<comment type="caution">
    <text evidence="1">The sequence shown here is derived from an EMBL/GenBank/DDBJ whole genome shotgun (WGS) entry which is preliminary data.</text>
</comment>
<dbReference type="EMBL" id="CM042016">
    <property type="protein sequence ID" value="KAI3698611.1"/>
    <property type="molecule type" value="Genomic_DNA"/>
</dbReference>
<keyword evidence="2" id="KW-1185">Reference proteome</keyword>
<sequence length="111" mass="12168">MASNQKNIVAGIHDEAVASSIAHDNQILELETDIGGHELNKEIADNSIDMDSDSTLIMESKNLLNIAFVDYVNDMVLEPTLNRYMESDAIITNGDHDLVIDSSSKSIRPVP</sequence>
<gene>
    <name evidence="1" type="ORF">L2E82_42286</name>
</gene>
<evidence type="ECO:0000313" key="1">
    <source>
        <dbReference type="EMBL" id="KAI3698611.1"/>
    </source>
</evidence>
<reference evidence="2" key="1">
    <citation type="journal article" date="2022" name="Mol. Ecol. Resour.">
        <title>The genomes of chicory, endive, great burdock and yacon provide insights into Asteraceae palaeo-polyploidization history and plant inulin production.</title>
        <authorList>
            <person name="Fan W."/>
            <person name="Wang S."/>
            <person name="Wang H."/>
            <person name="Wang A."/>
            <person name="Jiang F."/>
            <person name="Liu H."/>
            <person name="Zhao H."/>
            <person name="Xu D."/>
            <person name="Zhang Y."/>
        </authorList>
    </citation>
    <scope>NUCLEOTIDE SEQUENCE [LARGE SCALE GENOMIC DNA]</scope>
    <source>
        <strain evidence="2">cv. Punajuju</strain>
    </source>
</reference>
<evidence type="ECO:0000313" key="2">
    <source>
        <dbReference type="Proteomes" id="UP001055811"/>
    </source>
</evidence>
<accession>A0ACB8ZM95</accession>
<name>A0ACB8ZM95_CICIN</name>
<proteinExistence type="predicted"/>
<dbReference type="Proteomes" id="UP001055811">
    <property type="component" value="Linkage Group LG08"/>
</dbReference>
<organism evidence="1 2">
    <name type="scientific">Cichorium intybus</name>
    <name type="common">Chicory</name>
    <dbReference type="NCBI Taxonomy" id="13427"/>
    <lineage>
        <taxon>Eukaryota</taxon>
        <taxon>Viridiplantae</taxon>
        <taxon>Streptophyta</taxon>
        <taxon>Embryophyta</taxon>
        <taxon>Tracheophyta</taxon>
        <taxon>Spermatophyta</taxon>
        <taxon>Magnoliopsida</taxon>
        <taxon>eudicotyledons</taxon>
        <taxon>Gunneridae</taxon>
        <taxon>Pentapetalae</taxon>
        <taxon>asterids</taxon>
        <taxon>campanulids</taxon>
        <taxon>Asterales</taxon>
        <taxon>Asteraceae</taxon>
        <taxon>Cichorioideae</taxon>
        <taxon>Cichorieae</taxon>
        <taxon>Cichoriinae</taxon>
        <taxon>Cichorium</taxon>
    </lineage>
</organism>
<reference evidence="1 2" key="2">
    <citation type="journal article" date="2022" name="Mol. Ecol. Resour.">
        <title>The genomes of chicory, endive, great burdock and yacon provide insights into Asteraceae paleo-polyploidization history and plant inulin production.</title>
        <authorList>
            <person name="Fan W."/>
            <person name="Wang S."/>
            <person name="Wang H."/>
            <person name="Wang A."/>
            <person name="Jiang F."/>
            <person name="Liu H."/>
            <person name="Zhao H."/>
            <person name="Xu D."/>
            <person name="Zhang Y."/>
        </authorList>
    </citation>
    <scope>NUCLEOTIDE SEQUENCE [LARGE SCALE GENOMIC DNA]</scope>
    <source>
        <strain evidence="2">cv. Punajuju</strain>
        <tissue evidence="1">Leaves</tissue>
    </source>
</reference>
<protein>
    <submittedName>
        <fullName evidence="1">Uncharacterized protein</fullName>
    </submittedName>
</protein>